<evidence type="ECO:0000256" key="2">
    <source>
        <dbReference type="ARBA" id="ARBA00023136"/>
    </source>
</evidence>
<dbReference type="OrthoDB" id="4377606at2"/>
<evidence type="ECO:0000256" key="4">
    <source>
        <dbReference type="SAM" id="Phobius"/>
    </source>
</evidence>
<dbReference type="EMBL" id="CP033972">
    <property type="protein sequence ID" value="AZG43574.1"/>
    <property type="molecule type" value="Genomic_DNA"/>
</dbReference>
<keyword evidence="4" id="KW-0812">Transmembrane</keyword>
<feature type="compositionally biased region" description="Basic and acidic residues" evidence="3">
    <location>
        <begin position="34"/>
        <end position="59"/>
    </location>
</feature>
<reference evidence="5 6" key="1">
    <citation type="submission" date="2018-11" db="EMBL/GenBank/DDBJ databases">
        <title>Gordonia insulae sp. nov., isolated from an island soil.</title>
        <authorList>
            <person name="Kim Y.S."/>
            <person name="Kim S.B."/>
        </authorList>
    </citation>
    <scope>NUCLEOTIDE SEQUENCE [LARGE SCALE GENOMIC DNA]</scope>
    <source>
        <strain evidence="5 6">MMS17-SY073</strain>
    </source>
</reference>
<evidence type="ECO:0000256" key="3">
    <source>
        <dbReference type="SAM" id="MobiDB-lite"/>
    </source>
</evidence>
<name>A0A3G8JF02_9ACTN</name>
<dbReference type="PANTHER" id="PTHR37042">
    <property type="entry name" value="OUTER MEMBRANE PROTEIN RV1973"/>
    <property type="match status" value="1"/>
</dbReference>
<keyword evidence="2 4" id="KW-0472">Membrane</keyword>
<feature type="transmembrane region" description="Helical" evidence="4">
    <location>
        <begin position="74"/>
        <end position="96"/>
    </location>
</feature>
<dbReference type="GO" id="GO:0016020">
    <property type="term" value="C:membrane"/>
    <property type="evidence" value="ECO:0007669"/>
    <property type="project" value="UniProtKB-SubCell"/>
</dbReference>
<dbReference type="Proteomes" id="UP000271469">
    <property type="component" value="Chromosome"/>
</dbReference>
<keyword evidence="6" id="KW-1185">Reference proteome</keyword>
<gene>
    <name evidence="5" type="ORF">D7316_00142</name>
</gene>
<evidence type="ECO:0000256" key="1">
    <source>
        <dbReference type="ARBA" id="ARBA00004370"/>
    </source>
</evidence>
<evidence type="ECO:0008006" key="7">
    <source>
        <dbReference type="Google" id="ProtNLM"/>
    </source>
</evidence>
<accession>A0A3G8JF02</accession>
<evidence type="ECO:0000313" key="5">
    <source>
        <dbReference type="EMBL" id="AZG43574.1"/>
    </source>
</evidence>
<feature type="region of interest" description="Disordered" evidence="3">
    <location>
        <begin position="1"/>
        <end position="67"/>
    </location>
</feature>
<dbReference type="KEGG" id="gom:D7316_00142"/>
<dbReference type="PANTHER" id="PTHR37042:SF4">
    <property type="entry name" value="OUTER MEMBRANE PROTEIN RV1973"/>
    <property type="match status" value="1"/>
</dbReference>
<keyword evidence="4" id="KW-1133">Transmembrane helix</keyword>
<comment type="subcellular location">
    <subcellularLocation>
        <location evidence="1">Membrane</location>
    </subcellularLocation>
</comment>
<dbReference type="RefSeq" id="WP_124706595.1">
    <property type="nucleotide sequence ID" value="NZ_CP033972.1"/>
</dbReference>
<protein>
    <recommendedName>
        <fullName evidence="7">Mce-associated membrane protein</fullName>
    </recommendedName>
</protein>
<evidence type="ECO:0000313" key="6">
    <source>
        <dbReference type="Proteomes" id="UP000271469"/>
    </source>
</evidence>
<sequence length="240" mass="26328">MPKSQRPPDVGESDAASDDVTPLDGADFLAANRVSREQARIEAQQKADRRTPGKVDPPSRPRRRWTSGWRRPRMGVVAIILAVFVVVLGASTAYFAHAYVQQRDQVEAAGPSPAQRQEAMDVAREYATTLATYDPADYGDLDRRIREISTPEFAKTYITSSQEARRGNATARGTSRAEAKEAGLQSISDGKAVVLVALDQTVTSPQVSAEVPDGIPYQSRVKVTLDRRDGRWLLADFDTV</sequence>
<organism evidence="5 6">
    <name type="scientific">Gordonia insulae</name>
    <dbReference type="NCBI Taxonomy" id="2420509"/>
    <lineage>
        <taxon>Bacteria</taxon>
        <taxon>Bacillati</taxon>
        <taxon>Actinomycetota</taxon>
        <taxon>Actinomycetes</taxon>
        <taxon>Mycobacteriales</taxon>
        <taxon>Gordoniaceae</taxon>
        <taxon>Gordonia</taxon>
    </lineage>
</organism>
<dbReference type="AlphaFoldDB" id="A0A3G8JF02"/>
<proteinExistence type="predicted"/>